<dbReference type="GO" id="GO:0060576">
    <property type="term" value="P:intestinal epithelial cell development"/>
    <property type="evidence" value="ECO:0007669"/>
    <property type="project" value="Ensembl"/>
</dbReference>
<proteinExistence type="inferred from homology"/>
<sequence>MGSASPGLSPGPPGRLLLPPDSALRTGLEKAAAAGTGPERRDWSPSPPATPEQGLPTFYLSYFDMLYPEDSSWVAKGPGASTRVEPPDEPEQCPVIDSQAPGGSLDLAPGGLTLEEHSLEQVQSMVVGEVLKDIETACKLLNITADPVDWSPGNVQKWLLWTEHQYRLPPVGKAFQELGGKELCAMSEEQFRQRSPLGGDVLHAHLDIWKSASTSEESWTDSEVDSSCSGQPIHLWQFLKELLLKPHSYGRFIRWLNKEKGEWCWGRDREAVRWGGAVVLPGAGQGAAAAPTFALNITHALSLDPEPAQGLCNLCPHLSPARLCLLRVPSGRMPRTQQGRTTLLSMGHSLHPQNLRAALRKLVVSREKYRANHTGSVRFSSSHSLKCLKTGTVNFNNTSI</sequence>
<dbReference type="InterPro" id="IPR003118">
    <property type="entry name" value="Pointed_dom"/>
</dbReference>
<dbReference type="GO" id="GO:0010455">
    <property type="term" value="P:positive regulation of cell fate commitment"/>
    <property type="evidence" value="ECO:0007669"/>
    <property type="project" value="Ensembl"/>
</dbReference>
<dbReference type="GO" id="GO:0006366">
    <property type="term" value="P:transcription by RNA polymerase II"/>
    <property type="evidence" value="ECO:0007669"/>
    <property type="project" value="Ensembl"/>
</dbReference>
<evidence type="ECO:0000256" key="1">
    <source>
        <dbReference type="ARBA" id="ARBA00005562"/>
    </source>
</evidence>
<comment type="similarity">
    <text evidence="1">Belongs to the ETS family.</text>
</comment>
<reference evidence="7" key="3">
    <citation type="submission" date="2025-09" db="UniProtKB">
        <authorList>
            <consortium name="Ensembl"/>
        </authorList>
    </citation>
    <scope>IDENTIFICATION</scope>
</reference>
<dbReference type="PANTHER" id="PTHR11849:SF182">
    <property type="entry name" value="SAM POINTED DOMAIN-CONTAINING ETS TRANSCRIPTION FACTOR"/>
    <property type="match status" value="1"/>
</dbReference>
<evidence type="ECO:0000256" key="5">
    <source>
        <dbReference type="SAM" id="MobiDB-lite"/>
    </source>
</evidence>
<feature type="domain" description="PNT" evidence="6">
    <location>
        <begin position="129"/>
        <end position="213"/>
    </location>
</feature>
<dbReference type="GO" id="GO:0000122">
    <property type="term" value="P:negative regulation of transcription by RNA polymerase II"/>
    <property type="evidence" value="ECO:0007669"/>
    <property type="project" value="Ensembl"/>
</dbReference>
<dbReference type="GO" id="GO:0005634">
    <property type="term" value="C:nucleus"/>
    <property type="evidence" value="ECO:0007669"/>
    <property type="project" value="Ensembl"/>
</dbReference>
<dbReference type="Gene3D" id="1.10.150.50">
    <property type="entry name" value="Transcription Factor, Ets-1"/>
    <property type="match status" value="1"/>
</dbReference>
<protein>
    <submittedName>
        <fullName evidence="7">SAM pointed domain containing ETS transcription factor</fullName>
    </submittedName>
</protein>
<dbReference type="GO" id="GO:0010454">
    <property type="term" value="P:negative regulation of cell fate commitment"/>
    <property type="evidence" value="ECO:0007669"/>
    <property type="project" value="Ensembl"/>
</dbReference>
<dbReference type="PANTHER" id="PTHR11849">
    <property type="entry name" value="ETS"/>
    <property type="match status" value="1"/>
</dbReference>
<dbReference type="PROSITE" id="PS51433">
    <property type="entry name" value="PNT"/>
    <property type="match status" value="1"/>
</dbReference>
<dbReference type="GeneTree" id="ENSGT00940000157549"/>
<keyword evidence="2" id="KW-0805">Transcription regulation</keyword>
<dbReference type="PROSITE" id="PS00345">
    <property type="entry name" value="ETS_DOMAIN_1"/>
    <property type="match status" value="1"/>
</dbReference>
<dbReference type="Gene3D" id="1.10.10.10">
    <property type="entry name" value="Winged helix-like DNA-binding domain superfamily/Winged helix DNA-binding domain"/>
    <property type="match status" value="1"/>
</dbReference>
<gene>
    <name evidence="7" type="primary">SPDEF</name>
</gene>
<dbReference type="GO" id="GO:0002068">
    <property type="term" value="P:glandular epithelial cell development"/>
    <property type="evidence" value="ECO:0007669"/>
    <property type="project" value="Ensembl"/>
</dbReference>
<dbReference type="GO" id="GO:0072148">
    <property type="term" value="P:epithelial cell fate commitment"/>
    <property type="evidence" value="ECO:0007669"/>
    <property type="project" value="Ensembl"/>
</dbReference>
<dbReference type="GO" id="GO:0045944">
    <property type="term" value="P:positive regulation of transcription by RNA polymerase II"/>
    <property type="evidence" value="ECO:0007669"/>
    <property type="project" value="Ensembl"/>
</dbReference>
<dbReference type="GO" id="GO:1990837">
    <property type="term" value="F:sequence-specific double-stranded DNA binding"/>
    <property type="evidence" value="ECO:0007669"/>
    <property type="project" value="Ensembl"/>
</dbReference>
<feature type="region of interest" description="Disordered" evidence="5">
    <location>
        <begin position="1"/>
        <end position="54"/>
    </location>
</feature>
<dbReference type="CDD" id="cd08532">
    <property type="entry name" value="SAM_PNT-PDEF-like"/>
    <property type="match status" value="1"/>
</dbReference>
<dbReference type="Ensembl" id="ENSBGRT00000037926.1">
    <property type="protein sequence ID" value="ENSBGRP00000032809.1"/>
    <property type="gene ID" value="ENSBGRG00000020519.1"/>
</dbReference>
<name>A0A8B9YFP2_BOSMU</name>
<dbReference type="GO" id="GO:0000981">
    <property type="term" value="F:DNA-binding transcription factor activity, RNA polymerase II-specific"/>
    <property type="evidence" value="ECO:0007669"/>
    <property type="project" value="TreeGrafter"/>
</dbReference>
<feature type="compositionally biased region" description="Low complexity" evidence="5">
    <location>
        <begin position="1"/>
        <end position="22"/>
    </location>
</feature>
<dbReference type="GO" id="GO:0043065">
    <property type="term" value="P:positive regulation of apoptotic process"/>
    <property type="evidence" value="ECO:0007669"/>
    <property type="project" value="Ensembl"/>
</dbReference>
<dbReference type="InterPro" id="IPR046328">
    <property type="entry name" value="ETS_fam"/>
</dbReference>
<reference evidence="7" key="1">
    <citation type="submission" date="2019-05" db="EMBL/GenBank/DDBJ databases">
        <authorList>
            <person name="Zhang S."/>
            <person name="Liu J."/>
        </authorList>
    </citation>
    <scope>NUCLEOTIDE SEQUENCE [LARGE SCALE GENOMIC DNA]</scope>
</reference>
<evidence type="ECO:0000313" key="7">
    <source>
        <dbReference type="Ensembl" id="ENSBGRP00000032809.1"/>
    </source>
</evidence>
<evidence type="ECO:0000256" key="2">
    <source>
        <dbReference type="ARBA" id="ARBA00023015"/>
    </source>
</evidence>
<dbReference type="InterPro" id="IPR036390">
    <property type="entry name" value="WH_DNA-bd_sf"/>
</dbReference>
<dbReference type="SUPFAM" id="SSF47769">
    <property type="entry name" value="SAM/Pointed domain"/>
    <property type="match status" value="1"/>
</dbReference>
<keyword evidence="3" id="KW-0238">DNA-binding</keyword>
<dbReference type="AlphaFoldDB" id="A0A8B9YFP2"/>
<reference evidence="7" key="2">
    <citation type="submission" date="2025-08" db="UniProtKB">
        <authorList>
            <consortium name="Ensembl"/>
        </authorList>
    </citation>
    <scope>IDENTIFICATION</scope>
</reference>
<dbReference type="Proteomes" id="UP000694520">
    <property type="component" value="Chromosome 24"/>
</dbReference>
<dbReference type="SUPFAM" id="SSF46785">
    <property type="entry name" value="Winged helix' DNA-binding domain"/>
    <property type="match status" value="1"/>
</dbReference>
<dbReference type="InterPro" id="IPR036388">
    <property type="entry name" value="WH-like_DNA-bd_sf"/>
</dbReference>
<keyword evidence="4" id="KW-0804">Transcription</keyword>
<organism evidence="7 8">
    <name type="scientific">Bos mutus grunniens</name>
    <name type="common">Wild yak</name>
    <name type="synonym">Bos grunniens</name>
    <dbReference type="NCBI Taxonomy" id="30521"/>
    <lineage>
        <taxon>Eukaryota</taxon>
        <taxon>Metazoa</taxon>
        <taxon>Chordata</taxon>
        <taxon>Craniata</taxon>
        <taxon>Vertebrata</taxon>
        <taxon>Euteleostomi</taxon>
        <taxon>Mammalia</taxon>
        <taxon>Eutheria</taxon>
        <taxon>Laurasiatheria</taxon>
        <taxon>Artiodactyla</taxon>
        <taxon>Ruminantia</taxon>
        <taxon>Pecora</taxon>
        <taxon>Bovidae</taxon>
        <taxon>Bovinae</taxon>
        <taxon>Bos</taxon>
    </lineage>
</organism>
<evidence type="ECO:0000259" key="6">
    <source>
        <dbReference type="PROSITE" id="PS51433"/>
    </source>
</evidence>
<keyword evidence="8" id="KW-1185">Reference proteome</keyword>
<evidence type="ECO:0000256" key="4">
    <source>
        <dbReference type="ARBA" id="ARBA00023163"/>
    </source>
</evidence>
<dbReference type="InterPro" id="IPR000418">
    <property type="entry name" value="Ets_dom"/>
</dbReference>
<evidence type="ECO:0000313" key="8">
    <source>
        <dbReference type="Proteomes" id="UP000694520"/>
    </source>
</evidence>
<dbReference type="InterPro" id="IPR013761">
    <property type="entry name" value="SAM/pointed_sf"/>
</dbReference>
<dbReference type="Pfam" id="PF02198">
    <property type="entry name" value="SAM_PNT"/>
    <property type="match status" value="1"/>
</dbReference>
<evidence type="ECO:0000256" key="3">
    <source>
        <dbReference type="ARBA" id="ARBA00023125"/>
    </source>
</evidence>
<dbReference type="SMART" id="SM00251">
    <property type="entry name" value="SAM_PNT"/>
    <property type="match status" value="1"/>
</dbReference>
<dbReference type="GO" id="GO:0060480">
    <property type="term" value="P:lung goblet cell differentiation"/>
    <property type="evidence" value="ECO:0007669"/>
    <property type="project" value="Ensembl"/>
</dbReference>
<dbReference type="FunFam" id="1.10.150.50:FF:000050">
    <property type="entry name" value="SAM pointed domain containing ETS transcription factor"/>
    <property type="match status" value="1"/>
</dbReference>
<accession>A0A8B9YFP2</accession>